<protein>
    <recommendedName>
        <fullName evidence="5">Protein-arginine rhamnosyltransferase</fullName>
    </recommendedName>
    <alternativeName>
        <fullName evidence="6">EF-P arginine rhamnosyltransferase</fullName>
    </alternativeName>
</protein>
<gene>
    <name evidence="8" type="primary">earP</name>
    <name evidence="8" type="ORF">L2672_07775</name>
</gene>
<proteinExistence type="inferred from homology"/>
<evidence type="ECO:0000256" key="4">
    <source>
        <dbReference type="ARBA" id="ARBA00024346"/>
    </source>
</evidence>
<comment type="caution">
    <text evidence="8">The sequence shown here is derived from an EMBL/GenBank/DDBJ whole genome shotgun (WGS) entry which is preliminary data.</text>
</comment>
<comment type="catalytic activity">
    <reaction evidence="7">
        <text>dTDP-beta-L-rhamnose + L-arginyl-[protein] = N(omega)-(alpha-L-rhamnosyl)-L-arginyl-[protein] + dTDP + H(+)</text>
        <dbReference type="Rhea" id="RHEA:66692"/>
        <dbReference type="Rhea" id="RHEA-COMP:10532"/>
        <dbReference type="Rhea" id="RHEA-COMP:17096"/>
        <dbReference type="ChEBI" id="CHEBI:15378"/>
        <dbReference type="ChEBI" id="CHEBI:29965"/>
        <dbReference type="ChEBI" id="CHEBI:57510"/>
        <dbReference type="ChEBI" id="CHEBI:58369"/>
        <dbReference type="ChEBI" id="CHEBI:167445"/>
    </reaction>
    <physiologicalReaction direction="left-to-right" evidence="7">
        <dbReference type="Rhea" id="RHEA:66693"/>
    </physiologicalReaction>
</comment>
<evidence type="ECO:0000313" key="9">
    <source>
        <dbReference type="Proteomes" id="UP001139333"/>
    </source>
</evidence>
<comment type="function">
    <text evidence="3">Protein-arginine rhamnosyltransferase that catalyzes the transfer of a single rhamnose to elongation factor P (EF-P) on 'Lys-32', a modification required for EF-P-dependent rescue of polyproline stalled ribosomes.</text>
</comment>
<keyword evidence="1" id="KW-0328">Glycosyltransferase</keyword>
<evidence type="ECO:0000256" key="2">
    <source>
        <dbReference type="ARBA" id="ARBA00022679"/>
    </source>
</evidence>
<evidence type="ECO:0000313" key="8">
    <source>
        <dbReference type="EMBL" id="MCL1142583.1"/>
    </source>
</evidence>
<evidence type="ECO:0000256" key="5">
    <source>
        <dbReference type="ARBA" id="ARBA00024416"/>
    </source>
</evidence>
<evidence type="ECO:0000256" key="3">
    <source>
        <dbReference type="ARBA" id="ARBA00024303"/>
    </source>
</evidence>
<name>A0A9X1ZIZ2_9GAMM</name>
<accession>A0A9X1ZIZ2</accession>
<evidence type="ECO:0000256" key="6">
    <source>
        <dbReference type="ARBA" id="ARBA00030025"/>
    </source>
</evidence>
<dbReference type="EMBL" id="JAKIKP010000004">
    <property type="protein sequence ID" value="MCL1142583.1"/>
    <property type="molecule type" value="Genomic_DNA"/>
</dbReference>
<dbReference type="RefSeq" id="WP_248995260.1">
    <property type="nucleotide sequence ID" value="NZ_JAKIKP010000004.1"/>
</dbReference>
<keyword evidence="8" id="KW-0251">Elongation factor</keyword>
<dbReference type="PIRSF" id="PIRSF015557">
    <property type="entry name" value="UCP015557"/>
    <property type="match status" value="1"/>
</dbReference>
<dbReference type="Proteomes" id="UP001139333">
    <property type="component" value="Unassembled WGS sequence"/>
</dbReference>
<keyword evidence="2" id="KW-0808">Transferase</keyword>
<sequence>MVNSPASDNTTTANHWDIFCVVVDNYGDIGVTWRLAKQLVDEYQITVNLWVDDLHSFSHILPQLNPYNVRQYFFGVNIIQWNKDSIIDFTPGEVLVEAFACELPSSIINQLVTLKQTNPSQVPLWINLEYLSAEDWVEGCHALPSLQATGLKKYFYFPGFTPKTGGLICEANLLQQRDSWQHNPQHKLALFAQLGINHIKAEDYVMSLFSYETDSIGVLIDYFVQKTKTSHILVPQGKSLASIAKHLSCSVEELIKQRHFQLNNVHIHVLPMTDQHGYDRLLWSCDFNIVRGEDSFLRAQWAGKPFIWHIYPQEDDYHLIKLRAFMKIYCDNLAPEIANEWAELNLAFNQDDLTKVAEHWQSIDFQYLPLLKHAKKWPIDALNGADLASRLVRFVKNS</sequence>
<keyword evidence="8" id="KW-0648">Protein biosynthesis</keyword>
<dbReference type="GO" id="GO:0106361">
    <property type="term" value="F:protein-arginine rhamnosyltransferase activity"/>
    <property type="evidence" value="ECO:0007669"/>
    <property type="project" value="InterPro"/>
</dbReference>
<dbReference type="AlphaFoldDB" id="A0A9X1ZIZ2"/>
<keyword evidence="9" id="KW-1185">Reference proteome</keyword>
<dbReference type="GO" id="GO:0003746">
    <property type="term" value="F:translation elongation factor activity"/>
    <property type="evidence" value="ECO:0007669"/>
    <property type="project" value="UniProtKB-KW"/>
</dbReference>
<evidence type="ECO:0000256" key="1">
    <source>
        <dbReference type="ARBA" id="ARBA00022676"/>
    </source>
</evidence>
<reference evidence="8" key="1">
    <citation type="submission" date="2022-01" db="EMBL/GenBank/DDBJ databases">
        <title>Whole genome-based taxonomy of the Shewanellaceae.</title>
        <authorList>
            <person name="Martin-Rodriguez A.J."/>
        </authorList>
    </citation>
    <scope>NUCLEOTIDE SEQUENCE</scope>
    <source>
        <strain evidence="8">DSM 16422</strain>
    </source>
</reference>
<evidence type="ECO:0000256" key="7">
    <source>
        <dbReference type="ARBA" id="ARBA00048472"/>
    </source>
</evidence>
<organism evidence="8 9">
    <name type="scientific">Shewanella gaetbuli</name>
    <dbReference type="NCBI Taxonomy" id="220752"/>
    <lineage>
        <taxon>Bacteria</taxon>
        <taxon>Pseudomonadati</taxon>
        <taxon>Pseudomonadota</taxon>
        <taxon>Gammaproteobacteria</taxon>
        <taxon>Alteromonadales</taxon>
        <taxon>Shewanellaceae</taxon>
        <taxon>Shewanella</taxon>
    </lineage>
</organism>
<dbReference type="InterPro" id="IPR016633">
    <property type="entry name" value="EarP"/>
</dbReference>
<dbReference type="NCBIfam" id="TIGR03837">
    <property type="entry name" value="efp_Arg_rhamno"/>
    <property type="match status" value="1"/>
</dbReference>
<comment type="similarity">
    <text evidence="4">Belongs to the glycosyltransferase 104 family.</text>
</comment>
<dbReference type="Pfam" id="PF10093">
    <property type="entry name" value="EarP"/>
    <property type="match status" value="1"/>
</dbReference>